<keyword evidence="9 13" id="KW-0560">Oxidoreductase</keyword>
<feature type="active site" description="Proton acceptor" evidence="13 14">
    <location>
        <position position="439"/>
    </location>
</feature>
<protein>
    <recommendedName>
        <fullName evidence="13 20">Inosine-5'-monophosphate dehydrogenase</fullName>
        <shortName evidence="13">IMP dehydrogenase</shortName>
        <shortName evidence="13">IMPD</shortName>
        <shortName evidence="13">IMPDH</shortName>
        <ecNumber evidence="13 20">1.1.1.205</ecNumber>
    </recommendedName>
</protein>
<feature type="binding site" evidence="13">
    <location>
        <position position="509"/>
    </location>
    <ligand>
        <name>K(+)</name>
        <dbReference type="ChEBI" id="CHEBI:29103"/>
        <note>ligand shared between two tetrameric partners</note>
    </ligand>
</feature>
<evidence type="ECO:0000256" key="9">
    <source>
        <dbReference type="ARBA" id="ARBA00023002"/>
    </source>
</evidence>
<comment type="similarity">
    <text evidence="2 13 19">Belongs to the IMPDH/GMPR family.</text>
</comment>
<dbReference type="NCBIfam" id="TIGR01302">
    <property type="entry name" value="IMP_dehydrog"/>
    <property type="match status" value="1"/>
</dbReference>
<dbReference type="InterPro" id="IPR013785">
    <property type="entry name" value="Aldolase_TIM"/>
</dbReference>
<dbReference type="GO" id="GO:0003938">
    <property type="term" value="F:IMP dehydrogenase activity"/>
    <property type="evidence" value="ECO:0007669"/>
    <property type="project" value="UniProtKB-UniRule"/>
</dbReference>
<evidence type="ECO:0000256" key="5">
    <source>
        <dbReference type="ARBA" id="ARBA00022737"/>
    </source>
</evidence>
<evidence type="ECO:0000256" key="18">
    <source>
        <dbReference type="PROSITE-ProRule" id="PRU00703"/>
    </source>
</evidence>
<keyword evidence="11 18" id="KW-0129">CBS domain</keyword>
<feature type="binding site" description="in other chain" evidence="13 17">
    <location>
        <position position="340"/>
    </location>
    <ligand>
        <name>K(+)</name>
        <dbReference type="ChEBI" id="CHEBI:29103"/>
        <note>ligand shared between two tetrameric partners</note>
    </ligand>
</feature>
<dbReference type="SUPFAM" id="SSF54631">
    <property type="entry name" value="CBS-domain pair"/>
    <property type="match status" value="1"/>
</dbReference>
<comment type="cofactor">
    <cofactor evidence="1 13">
        <name>K(+)</name>
        <dbReference type="ChEBI" id="CHEBI:29103"/>
    </cofactor>
</comment>
<dbReference type="GO" id="GO:0000166">
    <property type="term" value="F:nucleotide binding"/>
    <property type="evidence" value="ECO:0007669"/>
    <property type="project" value="UniProtKB-UniRule"/>
</dbReference>
<dbReference type="PROSITE" id="PS51371">
    <property type="entry name" value="CBS"/>
    <property type="match status" value="2"/>
</dbReference>
<feature type="binding site" evidence="13 15">
    <location>
        <position position="453"/>
    </location>
    <ligand>
        <name>IMP</name>
        <dbReference type="ChEBI" id="CHEBI:58053"/>
    </ligand>
</feature>
<keyword evidence="7 13" id="KW-0658">Purine biosynthesis</keyword>
<comment type="caution">
    <text evidence="23">The sequence shown here is derived from an EMBL/GenBank/DDBJ whole genome shotgun (WGS) entry which is preliminary data.</text>
</comment>
<comment type="subunit">
    <text evidence="3 13">Homotetramer.</text>
</comment>
<comment type="pathway">
    <text evidence="13 20">Purine metabolism; XMP biosynthesis via de novo pathway; XMP from IMP: step 1/1.</text>
</comment>
<feature type="active site" description="Thioimidate intermediate" evidence="13 14">
    <location>
        <position position="343"/>
    </location>
</feature>
<feature type="binding site" evidence="13">
    <location>
        <position position="508"/>
    </location>
    <ligand>
        <name>K(+)</name>
        <dbReference type="ChEBI" id="CHEBI:29103"/>
        <note>ligand shared between two tetrameric partners</note>
    </ligand>
</feature>
<evidence type="ECO:0000256" key="10">
    <source>
        <dbReference type="ARBA" id="ARBA00023027"/>
    </source>
</evidence>
<dbReference type="AlphaFoldDB" id="A0A663A6T4"/>
<feature type="binding site" evidence="16">
    <location>
        <begin position="288"/>
        <end position="290"/>
    </location>
    <ligand>
        <name>NAD(+)</name>
        <dbReference type="ChEBI" id="CHEBI:57540"/>
    </ligand>
</feature>
<dbReference type="EMBL" id="VRYN01000004">
    <property type="protein sequence ID" value="TYO75583.1"/>
    <property type="molecule type" value="Genomic_DNA"/>
</dbReference>
<feature type="binding site" evidence="13 15">
    <location>
        <begin position="399"/>
        <end position="400"/>
    </location>
    <ligand>
        <name>IMP</name>
        <dbReference type="ChEBI" id="CHEBI:58053"/>
    </ligand>
</feature>
<keyword evidence="10 13" id="KW-0520">NAD</keyword>
<feature type="binding site" evidence="13">
    <location>
        <position position="507"/>
    </location>
    <ligand>
        <name>K(+)</name>
        <dbReference type="ChEBI" id="CHEBI:29103"/>
        <note>ligand shared between two tetrameric partners</note>
    </ligand>
</feature>
<dbReference type="Pfam" id="PF00571">
    <property type="entry name" value="CBS"/>
    <property type="match status" value="2"/>
</dbReference>
<proteinExistence type="inferred from homology"/>
<dbReference type="EC" id="1.1.1.205" evidence="13 20"/>
<feature type="binding site" description="in other chain" evidence="13 17">
    <location>
        <position position="338"/>
    </location>
    <ligand>
        <name>K(+)</name>
        <dbReference type="ChEBI" id="CHEBI:29103"/>
        <note>ligand shared between two tetrameric partners</note>
    </ligand>
</feature>
<dbReference type="HAMAP" id="MF_01964">
    <property type="entry name" value="IMPDH"/>
    <property type="match status" value="1"/>
</dbReference>
<dbReference type="FunFam" id="3.20.20.70:FF:000003">
    <property type="entry name" value="GMP reductase"/>
    <property type="match status" value="1"/>
</dbReference>
<evidence type="ECO:0000256" key="16">
    <source>
        <dbReference type="PIRSR" id="PIRSR000130-3"/>
    </source>
</evidence>
<accession>A0A663A6T4</accession>
<keyword evidence="4 13" id="KW-0479">Metal-binding</keyword>
<feature type="binding site" evidence="13 15">
    <location>
        <begin position="423"/>
        <end position="427"/>
    </location>
    <ligand>
        <name>IMP</name>
        <dbReference type="ChEBI" id="CHEBI:58053"/>
    </ligand>
</feature>
<dbReference type="InterPro" id="IPR015875">
    <property type="entry name" value="IMP_DH/GMP_Rdtase_CS"/>
</dbReference>
<keyword evidence="5" id="KW-0677">Repeat</keyword>
<dbReference type="InterPro" id="IPR001093">
    <property type="entry name" value="IMP_DH_GMPRt"/>
</dbReference>
<reference evidence="23 24" key="1">
    <citation type="submission" date="2019-07" db="EMBL/GenBank/DDBJ databases">
        <title>Genomic Encyclopedia of Archaeal and Bacterial Type Strains, Phase II (KMG-II): from individual species to whole genera.</title>
        <authorList>
            <person name="Goeker M."/>
        </authorList>
    </citation>
    <scope>NUCLEOTIDE SEQUENCE [LARGE SCALE GENOMIC DNA]</scope>
    <source>
        <strain evidence="23 24">DSM 3754</strain>
    </source>
</reference>
<evidence type="ECO:0000256" key="15">
    <source>
        <dbReference type="PIRSR" id="PIRSR000130-2"/>
    </source>
</evidence>
<feature type="binding site" evidence="13">
    <location>
        <position position="288"/>
    </location>
    <ligand>
        <name>NAD(+)</name>
        <dbReference type="ChEBI" id="CHEBI:57540"/>
    </ligand>
</feature>
<dbReference type="Gene3D" id="3.20.20.70">
    <property type="entry name" value="Aldolase class I"/>
    <property type="match status" value="1"/>
</dbReference>
<evidence type="ECO:0000256" key="21">
    <source>
        <dbReference type="SAM" id="MobiDB-lite"/>
    </source>
</evidence>
<keyword evidence="6 13" id="KW-0332">GMP biosynthesis</keyword>
<comment type="caution">
    <text evidence="13">Lacks conserved residue(s) required for the propagation of feature annotation.</text>
</comment>
<evidence type="ECO:0000256" key="13">
    <source>
        <dbReference type="HAMAP-Rule" id="MF_01964"/>
    </source>
</evidence>
<feature type="binding site" evidence="13 16">
    <location>
        <begin position="336"/>
        <end position="338"/>
    </location>
    <ligand>
        <name>NAD(+)</name>
        <dbReference type="ChEBI" id="CHEBI:57540"/>
    </ligand>
</feature>
<evidence type="ECO:0000256" key="17">
    <source>
        <dbReference type="PIRSR" id="PIRSR000130-4"/>
    </source>
</evidence>
<evidence type="ECO:0000256" key="4">
    <source>
        <dbReference type="ARBA" id="ARBA00022723"/>
    </source>
</evidence>
<comment type="catalytic activity">
    <reaction evidence="12 13 20">
        <text>IMP + NAD(+) + H2O = XMP + NADH + H(+)</text>
        <dbReference type="Rhea" id="RHEA:11708"/>
        <dbReference type="ChEBI" id="CHEBI:15377"/>
        <dbReference type="ChEBI" id="CHEBI:15378"/>
        <dbReference type="ChEBI" id="CHEBI:57464"/>
        <dbReference type="ChEBI" id="CHEBI:57540"/>
        <dbReference type="ChEBI" id="CHEBI:57945"/>
        <dbReference type="ChEBI" id="CHEBI:58053"/>
        <dbReference type="EC" id="1.1.1.205"/>
    </reaction>
</comment>
<comment type="activity regulation">
    <text evidence="13">Mycophenolic acid (MPA) is a non-competitive inhibitor that prevents formation of the closed enzyme conformation by binding to the same site as the amobile flap. In contrast, mizoribine monophosphate (MZP) is a competitive inhibitor that induces the closed conformation. MPA is a potent inhibitor of mammalian IMPDHs but a poor inhibitor of the bacterial enzymes. MZP is a more potent inhibitor of bacterial IMPDH.</text>
</comment>
<dbReference type="CDD" id="cd04601">
    <property type="entry name" value="CBS_pair_IMPDH"/>
    <property type="match status" value="1"/>
</dbReference>
<dbReference type="Pfam" id="PF00478">
    <property type="entry name" value="IMPDH"/>
    <property type="match status" value="1"/>
</dbReference>
<dbReference type="InterPro" id="IPR005990">
    <property type="entry name" value="IMP_DH"/>
</dbReference>
<dbReference type="CDD" id="cd00381">
    <property type="entry name" value="IMPDH"/>
    <property type="match status" value="1"/>
</dbReference>
<feature type="binding site" description="in other chain" evidence="13 17">
    <location>
        <position position="343"/>
    </location>
    <ligand>
        <name>K(+)</name>
        <dbReference type="ChEBI" id="CHEBI:29103"/>
        <note>ligand shared between two tetrameric partners</note>
    </ligand>
</feature>
<evidence type="ECO:0000259" key="22">
    <source>
        <dbReference type="PROSITE" id="PS51371"/>
    </source>
</evidence>
<organism evidence="23 24">
    <name type="scientific">Halobacterium salinarum (strain ATCC 33171 / DSM 3754 / JCM 8978 / NBRC 102687 / NCIMB 764 / 91-R6)</name>
    <dbReference type="NCBI Taxonomy" id="2597657"/>
    <lineage>
        <taxon>Archaea</taxon>
        <taxon>Methanobacteriati</taxon>
        <taxon>Methanobacteriota</taxon>
        <taxon>Stenosarchaea group</taxon>
        <taxon>Halobacteria</taxon>
        <taxon>Halobacteriales</taxon>
        <taxon>Halobacteriaceae</taxon>
        <taxon>Halobacterium</taxon>
    </lineage>
</organism>
<dbReference type="InterPro" id="IPR046342">
    <property type="entry name" value="CBS_dom_sf"/>
</dbReference>
<comment type="function">
    <text evidence="13">Catalyzes the conversion of inosine 5'-phosphate (IMP) to xanthosine 5'-phosphate (XMP), the first committed and rate-limiting step in the de novo synthesis of guanine nucleotides, and therefore plays an important role in the regulation of cell growth.</text>
</comment>
<feature type="domain" description="CBS" evidence="22">
    <location>
        <begin position="134"/>
        <end position="193"/>
    </location>
</feature>
<evidence type="ECO:0000256" key="12">
    <source>
        <dbReference type="ARBA" id="ARBA00048028"/>
    </source>
</evidence>
<dbReference type="GO" id="GO:0006183">
    <property type="term" value="P:GTP biosynthetic process"/>
    <property type="evidence" value="ECO:0007669"/>
    <property type="project" value="TreeGrafter"/>
</dbReference>
<feature type="binding site" evidence="13 15">
    <location>
        <begin position="376"/>
        <end position="378"/>
    </location>
    <ligand>
        <name>IMP</name>
        <dbReference type="ChEBI" id="CHEBI:58053"/>
    </ligand>
</feature>
<dbReference type="PROSITE" id="PS00487">
    <property type="entry name" value="IMP_DH_GMP_RED"/>
    <property type="match status" value="1"/>
</dbReference>
<feature type="domain" description="CBS" evidence="22">
    <location>
        <begin position="197"/>
        <end position="253"/>
    </location>
</feature>
<dbReference type="GO" id="GO:0046872">
    <property type="term" value="F:metal ion binding"/>
    <property type="evidence" value="ECO:0007669"/>
    <property type="project" value="UniProtKB-UniRule"/>
</dbReference>
<evidence type="ECO:0000256" key="3">
    <source>
        <dbReference type="ARBA" id="ARBA00011881"/>
    </source>
</evidence>
<dbReference type="UniPathway" id="UPA00601">
    <property type="reaction ID" value="UER00295"/>
</dbReference>
<evidence type="ECO:0000256" key="19">
    <source>
        <dbReference type="RuleBase" id="RU003927"/>
    </source>
</evidence>
<dbReference type="SMART" id="SM00116">
    <property type="entry name" value="CBS"/>
    <property type="match status" value="2"/>
</dbReference>
<name>A0A663A6T4_HALS9</name>
<dbReference type="GO" id="GO:0006177">
    <property type="term" value="P:GMP biosynthetic process"/>
    <property type="evidence" value="ECO:0007669"/>
    <property type="project" value="UniProtKB-UniRule"/>
</dbReference>
<feature type="binding site" evidence="13 15">
    <location>
        <position position="341"/>
    </location>
    <ligand>
        <name>IMP</name>
        <dbReference type="ChEBI" id="CHEBI:58053"/>
    </ligand>
</feature>
<sequence>MVVSPTYLRPVTFAQSRNAFAVSHRPFDMANDSSTDGRFSEKLRVPEALTFDDVLLRPAESRVEPDDADVATRVSTNVELEVPVLSAAMDTVTESRLAIAMAREGGLGVLHQNMDTDRVVAEVERVKRADELVIDRENVVTAAPEQTVEAVDEMMDRSDVSGAPVVGDDDTVRGIISATDIRPYLEVGESDAVREAMTDEVITAPEDITARDALELMYEHKIERVPIVNDEQHLVGLVTMQGILERREHGSAARDQNGRLRVGVAVGPFDTERATAVDEAGADVLFIDCAHAHNLNVIDSAREIKASVGADVVVGNVGTREAAEAVVDFADGIKVGIGPGSICTTRVVTGSGMPQITAVSQVADVAAPAGVPVIADGGIRYSGDAAKAIAAGADAVMLGSYFAGTDEAPGRVITMNGKKYKQYRGMGSVGAMQSGGSDRYLKDDDEDEEYVPEGVEAATPYKGSLASELHQLVGGIQSGMGYVGAESIPAFKADAEFVRVSAAGQTEGHPHDVMITDEAPNYSPQGE</sequence>
<evidence type="ECO:0000256" key="20">
    <source>
        <dbReference type="RuleBase" id="RU003928"/>
    </source>
</evidence>
<gene>
    <name evidence="13" type="primary">guaB</name>
    <name evidence="23" type="ORF">APQ99_01907</name>
</gene>
<evidence type="ECO:0000256" key="6">
    <source>
        <dbReference type="ARBA" id="ARBA00022749"/>
    </source>
</evidence>
<dbReference type="PANTHER" id="PTHR11911">
    <property type="entry name" value="INOSINE-5-MONOPHOSPHATE DEHYDROGENASE RELATED"/>
    <property type="match status" value="1"/>
</dbReference>
<evidence type="ECO:0000256" key="14">
    <source>
        <dbReference type="PIRSR" id="PIRSR000130-1"/>
    </source>
</evidence>
<dbReference type="PANTHER" id="PTHR11911:SF111">
    <property type="entry name" value="INOSINE-5'-MONOPHOSPHATE DEHYDROGENASE"/>
    <property type="match status" value="1"/>
</dbReference>
<keyword evidence="8 13" id="KW-0630">Potassium</keyword>
<evidence type="ECO:0000256" key="1">
    <source>
        <dbReference type="ARBA" id="ARBA00001958"/>
    </source>
</evidence>
<feature type="region of interest" description="Disordered" evidence="21">
    <location>
        <begin position="508"/>
        <end position="527"/>
    </location>
</feature>
<evidence type="ECO:0000313" key="23">
    <source>
        <dbReference type="EMBL" id="TYO75583.1"/>
    </source>
</evidence>
<dbReference type="Proteomes" id="UP000323075">
    <property type="component" value="Unassembled WGS sequence"/>
</dbReference>
<dbReference type="SMART" id="SM01240">
    <property type="entry name" value="IMPDH"/>
    <property type="match status" value="1"/>
</dbReference>
<evidence type="ECO:0000256" key="11">
    <source>
        <dbReference type="ARBA" id="ARBA00023122"/>
    </source>
</evidence>
<evidence type="ECO:0000256" key="7">
    <source>
        <dbReference type="ARBA" id="ARBA00022755"/>
    </source>
</evidence>
<dbReference type="InterPro" id="IPR000644">
    <property type="entry name" value="CBS_dom"/>
</dbReference>
<evidence type="ECO:0000256" key="2">
    <source>
        <dbReference type="ARBA" id="ARBA00005502"/>
    </source>
</evidence>
<dbReference type="PIRSF" id="PIRSF000130">
    <property type="entry name" value="IMPDH"/>
    <property type="match status" value="1"/>
</dbReference>
<dbReference type="SUPFAM" id="SSF51412">
    <property type="entry name" value="Inosine monophosphate dehydrogenase (IMPDH)"/>
    <property type="match status" value="1"/>
</dbReference>
<evidence type="ECO:0000313" key="24">
    <source>
        <dbReference type="Proteomes" id="UP000323075"/>
    </source>
</evidence>
<evidence type="ECO:0000256" key="8">
    <source>
        <dbReference type="ARBA" id="ARBA00022958"/>
    </source>
</evidence>